<evidence type="ECO:0000313" key="4">
    <source>
        <dbReference type="EMBL" id="GMH67400.1"/>
    </source>
</evidence>
<dbReference type="Gene3D" id="3.40.50.1820">
    <property type="entry name" value="alpha/beta hydrolase"/>
    <property type="match status" value="1"/>
</dbReference>
<dbReference type="InterPro" id="IPR050960">
    <property type="entry name" value="AB_hydrolase_4_sf"/>
</dbReference>
<dbReference type="PANTHER" id="PTHR10794:SF93">
    <property type="entry name" value="SERINE AMINOPEPTIDASE S33 DOMAIN-CONTAINING PROTEIN"/>
    <property type="match status" value="1"/>
</dbReference>
<feature type="transmembrane region" description="Helical" evidence="2">
    <location>
        <begin position="17"/>
        <end position="35"/>
    </location>
</feature>
<dbReference type="SUPFAM" id="SSF53474">
    <property type="entry name" value="alpha/beta-Hydrolases"/>
    <property type="match status" value="1"/>
</dbReference>
<keyword evidence="2" id="KW-0472">Membrane</keyword>
<keyword evidence="2" id="KW-0812">Transmembrane</keyword>
<comment type="similarity">
    <text evidence="1">Belongs to the AB hydrolase superfamily. AB hydrolase 4 family.</text>
</comment>
<protein>
    <recommendedName>
        <fullName evidence="3">AB hydrolase-1 domain-containing protein</fullName>
    </recommendedName>
</protein>
<evidence type="ECO:0000313" key="5">
    <source>
        <dbReference type="Proteomes" id="UP001165082"/>
    </source>
</evidence>
<dbReference type="GO" id="GO:0047372">
    <property type="term" value="F:monoacylglycerol lipase activity"/>
    <property type="evidence" value="ECO:0007669"/>
    <property type="project" value="TreeGrafter"/>
</dbReference>
<dbReference type="Pfam" id="PF12697">
    <property type="entry name" value="Abhydrolase_6"/>
    <property type="match status" value="1"/>
</dbReference>
<sequence>MAILHDVDNVTSLIEPVLIFSGTIAFTTYLLYRALILKSKPTKVVSSSGESKVPLSNKAAIFVGLAAYYFGSLYYNTGGLEDLIQGTDPKLEQILALSPSILRGPSPPWMLQNRHMQFVPWMIQNEFHRGGIPFERHEFNVSACLDKGEKDCVHDPSLNETISLDIFPPLDPSSEFSANFNSSSPVVLVAPGLRCFSQDLPSNMIIRRLWAEGFRTVAINRRGHTPDKRLEAPRWNLFGDVDDLEQVYWHVKNNLVAPNTALFLHGISSGCAVVVRALSVWDKRKETNPELPSPTFVGSITLTPGYDTSKVLKKERFKFPYNALMTAMVKDHFVQQNEAVLRELDSEAVDATLAAESLQDFLDAAAPFAGYKTADAYYEGENPVNELHYISTPVFVMNSVDDPCCAISNLYERSPYPQHNNMSYAELVSAGPRGLIAVTKTGSHCPFLDGTFFPWTRDPFNGYWMISSWADTAAVEFYKSALQVYDERRFL</sequence>
<keyword evidence="2" id="KW-1133">Transmembrane helix</keyword>
<dbReference type="GO" id="GO:0034338">
    <property type="term" value="F:short-chain carboxylesterase activity"/>
    <property type="evidence" value="ECO:0007669"/>
    <property type="project" value="TreeGrafter"/>
</dbReference>
<proteinExistence type="inferred from homology"/>
<name>A0A9W7E6Z2_9STRA</name>
<dbReference type="AlphaFoldDB" id="A0A9W7E6Z2"/>
<dbReference type="EMBL" id="BRXZ01001288">
    <property type="protein sequence ID" value="GMH67400.1"/>
    <property type="molecule type" value="Genomic_DNA"/>
</dbReference>
<dbReference type="Proteomes" id="UP001165082">
    <property type="component" value="Unassembled WGS sequence"/>
</dbReference>
<dbReference type="InterPro" id="IPR029058">
    <property type="entry name" value="AB_hydrolase_fold"/>
</dbReference>
<evidence type="ECO:0000256" key="1">
    <source>
        <dbReference type="ARBA" id="ARBA00010884"/>
    </source>
</evidence>
<reference evidence="4" key="1">
    <citation type="submission" date="2022-07" db="EMBL/GenBank/DDBJ databases">
        <title>Genome analysis of Parmales, a sister group of diatoms, reveals the evolutionary specialization of diatoms from phago-mixotrophs to photoautotrophs.</title>
        <authorList>
            <person name="Ban H."/>
            <person name="Sato S."/>
            <person name="Yoshikawa S."/>
            <person name="Kazumasa Y."/>
            <person name="Nakamura Y."/>
            <person name="Ichinomiya M."/>
            <person name="Saitoh K."/>
            <person name="Sato N."/>
            <person name="Blanc-Mathieu R."/>
            <person name="Endo H."/>
            <person name="Kuwata A."/>
            <person name="Ogata H."/>
        </authorList>
    </citation>
    <scope>NUCLEOTIDE SEQUENCE</scope>
</reference>
<organism evidence="4 5">
    <name type="scientific">Triparma retinervis</name>
    <dbReference type="NCBI Taxonomy" id="2557542"/>
    <lineage>
        <taxon>Eukaryota</taxon>
        <taxon>Sar</taxon>
        <taxon>Stramenopiles</taxon>
        <taxon>Ochrophyta</taxon>
        <taxon>Bolidophyceae</taxon>
        <taxon>Parmales</taxon>
        <taxon>Triparmaceae</taxon>
        <taxon>Triparma</taxon>
    </lineage>
</organism>
<evidence type="ECO:0000256" key="2">
    <source>
        <dbReference type="SAM" id="Phobius"/>
    </source>
</evidence>
<feature type="domain" description="AB hydrolase-1" evidence="3">
    <location>
        <begin position="187"/>
        <end position="449"/>
    </location>
</feature>
<dbReference type="InterPro" id="IPR000073">
    <property type="entry name" value="AB_hydrolase_1"/>
</dbReference>
<comment type="caution">
    <text evidence="4">The sequence shown here is derived from an EMBL/GenBank/DDBJ whole genome shotgun (WGS) entry which is preliminary data.</text>
</comment>
<evidence type="ECO:0000259" key="3">
    <source>
        <dbReference type="Pfam" id="PF12697"/>
    </source>
</evidence>
<dbReference type="PANTHER" id="PTHR10794">
    <property type="entry name" value="ABHYDROLASE DOMAIN-CONTAINING PROTEIN"/>
    <property type="match status" value="1"/>
</dbReference>
<keyword evidence="5" id="KW-1185">Reference proteome</keyword>
<feature type="transmembrane region" description="Helical" evidence="2">
    <location>
        <begin position="55"/>
        <end position="75"/>
    </location>
</feature>
<accession>A0A9W7E6Z2</accession>
<dbReference type="OrthoDB" id="247542at2759"/>
<gene>
    <name evidence="4" type="ORF">TrRE_jg252</name>
</gene>